<dbReference type="EMBL" id="FOUB01000004">
    <property type="protein sequence ID" value="SFL78323.1"/>
    <property type="molecule type" value="Genomic_DNA"/>
</dbReference>
<dbReference type="InterPro" id="IPR013597">
    <property type="entry name" value="Mat_intron_G2"/>
</dbReference>
<dbReference type="AlphaFoldDB" id="A0A1I4KI94"/>
<evidence type="ECO:0000259" key="1">
    <source>
        <dbReference type="Pfam" id="PF08388"/>
    </source>
</evidence>
<protein>
    <submittedName>
        <fullName evidence="2">Group II intron, maturase-specific domain</fullName>
    </submittedName>
</protein>
<evidence type="ECO:0000313" key="2">
    <source>
        <dbReference type="EMBL" id="SFL78323.1"/>
    </source>
</evidence>
<feature type="domain" description="Group II intron maturase-specific" evidence="1">
    <location>
        <begin position="40"/>
        <end position="109"/>
    </location>
</feature>
<keyword evidence="3" id="KW-1185">Reference proteome</keyword>
<gene>
    <name evidence="2" type="ORF">SAMN05421863_100468</name>
</gene>
<dbReference type="RefSeq" id="WP_177198030.1">
    <property type="nucleotide sequence ID" value="NZ_FOUB01000004.1"/>
</dbReference>
<dbReference type="Proteomes" id="UP000183287">
    <property type="component" value="Unassembled WGS sequence"/>
</dbReference>
<accession>A0A1I4KI94</accession>
<dbReference type="Pfam" id="PF08388">
    <property type="entry name" value="GIIM"/>
    <property type="match status" value="1"/>
</dbReference>
<organism evidence="2 3">
    <name type="scientific">Nitrosomonas communis</name>
    <dbReference type="NCBI Taxonomy" id="44574"/>
    <lineage>
        <taxon>Bacteria</taxon>
        <taxon>Pseudomonadati</taxon>
        <taxon>Pseudomonadota</taxon>
        <taxon>Betaproteobacteria</taxon>
        <taxon>Nitrosomonadales</taxon>
        <taxon>Nitrosomonadaceae</taxon>
        <taxon>Nitrosomonas</taxon>
    </lineage>
</organism>
<proteinExistence type="predicted"/>
<sequence>MDSSLLAIRSREGYGLPAHKIKSQTRQGALYAYPRQKSIEHFKEQIRKRTHRKAPVITGHLIDEINPVIRGWGNDYKKAHARELFNQLDRWIRRRIWSHRYKLWRKAGWKVLPESKLFHF</sequence>
<evidence type="ECO:0000313" key="3">
    <source>
        <dbReference type="Proteomes" id="UP000183287"/>
    </source>
</evidence>
<name>A0A1I4KI94_9PROT</name>
<reference evidence="3" key="1">
    <citation type="submission" date="2016-10" db="EMBL/GenBank/DDBJ databases">
        <authorList>
            <person name="Varghese N."/>
            <person name="Submissions S."/>
        </authorList>
    </citation>
    <scope>NUCLEOTIDE SEQUENCE [LARGE SCALE GENOMIC DNA]</scope>
    <source>
        <strain evidence="3">Nm44</strain>
    </source>
</reference>